<keyword evidence="3" id="KW-1185">Reference proteome</keyword>
<evidence type="ECO:0000256" key="1">
    <source>
        <dbReference type="SAM" id="Phobius"/>
    </source>
</evidence>
<comment type="caution">
    <text evidence="2">The sequence shown here is derived from an EMBL/GenBank/DDBJ whole genome shotgun (WGS) entry which is preliminary data.</text>
</comment>
<proteinExistence type="predicted"/>
<dbReference type="AlphaFoldDB" id="A0AAN9HYT3"/>
<evidence type="ECO:0000313" key="2">
    <source>
        <dbReference type="EMBL" id="KAK7259267.1"/>
    </source>
</evidence>
<gene>
    <name evidence="2" type="ORF">RIF29_24869</name>
</gene>
<evidence type="ECO:0000313" key="3">
    <source>
        <dbReference type="Proteomes" id="UP001372338"/>
    </source>
</evidence>
<sequence length="112" mass="12775">MSSVHLSQEAAQPLQGNGGDSVAEWRRLNRGSPPWQIGIVLLPQSYYVLPFHLPFYLLFLPNSNLFHLIIAIGLDKEARVSNCILRERHRSQVLPDHAILREGIEEEDMSLF</sequence>
<protein>
    <submittedName>
        <fullName evidence="2">Uncharacterized protein</fullName>
    </submittedName>
</protein>
<keyword evidence="1" id="KW-0472">Membrane</keyword>
<reference evidence="2 3" key="1">
    <citation type="submission" date="2024-01" db="EMBL/GenBank/DDBJ databases">
        <title>The genomes of 5 underutilized Papilionoideae crops provide insights into root nodulation and disease resistanc.</title>
        <authorList>
            <person name="Yuan L."/>
        </authorList>
    </citation>
    <scope>NUCLEOTIDE SEQUENCE [LARGE SCALE GENOMIC DNA]</scope>
    <source>
        <strain evidence="2">ZHUSHIDOU_FW_LH</strain>
        <tissue evidence="2">Leaf</tissue>
    </source>
</reference>
<dbReference type="EMBL" id="JAYWIO010000005">
    <property type="protein sequence ID" value="KAK7259267.1"/>
    <property type="molecule type" value="Genomic_DNA"/>
</dbReference>
<accession>A0AAN9HYT3</accession>
<dbReference type="Proteomes" id="UP001372338">
    <property type="component" value="Unassembled WGS sequence"/>
</dbReference>
<keyword evidence="1" id="KW-0812">Transmembrane</keyword>
<feature type="transmembrane region" description="Helical" evidence="1">
    <location>
        <begin position="53"/>
        <end position="74"/>
    </location>
</feature>
<organism evidence="2 3">
    <name type="scientific">Crotalaria pallida</name>
    <name type="common">Smooth rattlebox</name>
    <name type="synonym">Crotalaria striata</name>
    <dbReference type="NCBI Taxonomy" id="3830"/>
    <lineage>
        <taxon>Eukaryota</taxon>
        <taxon>Viridiplantae</taxon>
        <taxon>Streptophyta</taxon>
        <taxon>Embryophyta</taxon>
        <taxon>Tracheophyta</taxon>
        <taxon>Spermatophyta</taxon>
        <taxon>Magnoliopsida</taxon>
        <taxon>eudicotyledons</taxon>
        <taxon>Gunneridae</taxon>
        <taxon>Pentapetalae</taxon>
        <taxon>rosids</taxon>
        <taxon>fabids</taxon>
        <taxon>Fabales</taxon>
        <taxon>Fabaceae</taxon>
        <taxon>Papilionoideae</taxon>
        <taxon>50 kb inversion clade</taxon>
        <taxon>genistoids sensu lato</taxon>
        <taxon>core genistoids</taxon>
        <taxon>Crotalarieae</taxon>
        <taxon>Crotalaria</taxon>
    </lineage>
</organism>
<name>A0AAN9HYT3_CROPI</name>
<keyword evidence="1" id="KW-1133">Transmembrane helix</keyword>